<organism evidence="3 4">
    <name type="scientific">Pandoraea thiooxydans</name>
    <dbReference type="NCBI Taxonomy" id="445709"/>
    <lineage>
        <taxon>Bacteria</taxon>
        <taxon>Pseudomonadati</taxon>
        <taxon>Pseudomonadota</taxon>
        <taxon>Betaproteobacteria</taxon>
        <taxon>Burkholderiales</taxon>
        <taxon>Burkholderiaceae</taxon>
        <taxon>Pandoraea</taxon>
    </lineage>
</organism>
<dbReference type="Pfam" id="PF02021">
    <property type="entry name" value="UPF0102"/>
    <property type="match status" value="1"/>
</dbReference>
<dbReference type="PATRIC" id="fig|445709.3.peg.3738"/>
<dbReference type="InterPro" id="IPR011856">
    <property type="entry name" value="tRNA_endonuc-like_dom_sf"/>
</dbReference>
<keyword evidence="4" id="KW-1185">Reference proteome</keyword>
<dbReference type="Proteomes" id="UP000036700">
    <property type="component" value="Chromosome"/>
</dbReference>
<dbReference type="STRING" id="445709.ABW99_17715"/>
<dbReference type="EMBL" id="CP011568">
    <property type="protein sequence ID" value="AKJ69767.1"/>
    <property type="molecule type" value="Genomic_DNA"/>
</dbReference>
<dbReference type="KEGG" id="ptx:ABW99_17715"/>
<comment type="similarity">
    <text evidence="1 2">Belongs to the UPF0102 family.</text>
</comment>
<reference evidence="4" key="1">
    <citation type="submission" date="2015-06" db="EMBL/GenBank/DDBJ databases">
        <authorList>
            <person name="Lim Y.L."/>
            <person name="Ee R."/>
            <person name="Yong D."/>
            <person name="How K.Y."/>
            <person name="Yin W.F."/>
            <person name="Chan K.G."/>
        </authorList>
    </citation>
    <scope>NUCLEOTIDE SEQUENCE [LARGE SCALE GENOMIC DNA]</scope>
    <source>
        <strain evidence="4">DSM 25325</strain>
    </source>
</reference>
<dbReference type="PANTHER" id="PTHR34039">
    <property type="entry name" value="UPF0102 PROTEIN YRAN"/>
    <property type="match status" value="1"/>
</dbReference>
<protein>
    <recommendedName>
        <fullName evidence="2">UPF0102 protein ABW99_17715</fullName>
    </recommendedName>
</protein>
<dbReference type="NCBIfam" id="TIGR00252">
    <property type="entry name" value="YraN family protein"/>
    <property type="match status" value="1"/>
</dbReference>
<accession>A0A0G3EWJ2</accession>
<dbReference type="HAMAP" id="MF_00048">
    <property type="entry name" value="UPF0102"/>
    <property type="match status" value="1"/>
</dbReference>
<dbReference type="RefSeq" id="WP_047215676.1">
    <property type="nucleotide sequence ID" value="NZ_CP011568.3"/>
</dbReference>
<dbReference type="SUPFAM" id="SSF52980">
    <property type="entry name" value="Restriction endonuclease-like"/>
    <property type="match status" value="1"/>
</dbReference>
<gene>
    <name evidence="3" type="ORF">ABW99_17715</name>
</gene>
<proteinExistence type="inferred from homology"/>
<dbReference type="InterPro" id="IPR011335">
    <property type="entry name" value="Restrct_endonuc-II-like"/>
</dbReference>
<evidence type="ECO:0000256" key="2">
    <source>
        <dbReference type="HAMAP-Rule" id="MF_00048"/>
    </source>
</evidence>
<dbReference type="Gene3D" id="3.40.1350.10">
    <property type="match status" value="1"/>
</dbReference>
<dbReference type="CDD" id="cd20736">
    <property type="entry name" value="PoNe_Nuclease"/>
    <property type="match status" value="1"/>
</dbReference>
<evidence type="ECO:0000256" key="1">
    <source>
        <dbReference type="ARBA" id="ARBA00006738"/>
    </source>
</evidence>
<evidence type="ECO:0000313" key="4">
    <source>
        <dbReference type="Proteomes" id="UP000036700"/>
    </source>
</evidence>
<dbReference type="AlphaFoldDB" id="A0A0G3EWJ2"/>
<dbReference type="NCBIfam" id="NF009150">
    <property type="entry name" value="PRK12497.1-3"/>
    <property type="match status" value="1"/>
</dbReference>
<dbReference type="InterPro" id="IPR003509">
    <property type="entry name" value="UPF0102_YraN-like"/>
</dbReference>
<dbReference type="NCBIfam" id="NF009154">
    <property type="entry name" value="PRK12497.3-3"/>
    <property type="match status" value="1"/>
</dbReference>
<dbReference type="PANTHER" id="PTHR34039:SF1">
    <property type="entry name" value="UPF0102 PROTEIN YRAN"/>
    <property type="match status" value="1"/>
</dbReference>
<sequence length="119" mass="13583">MSNQLGAAYEARALQYLRRQRLTLVARNYRCRRGEIDLIMRDPDDVLVFVEVRARRQRDFGGALESVTTRKRQRLVAAAEHYLATQTTAWPACRFDVIAFDGPPEAAPQWVRNAFDGSG</sequence>
<dbReference type="GO" id="GO:0003676">
    <property type="term" value="F:nucleic acid binding"/>
    <property type="evidence" value="ECO:0007669"/>
    <property type="project" value="InterPro"/>
</dbReference>
<evidence type="ECO:0000313" key="3">
    <source>
        <dbReference type="EMBL" id="AKJ69767.1"/>
    </source>
</evidence>
<name>A0A0G3EWJ2_9BURK</name>
<dbReference type="OrthoDB" id="9794876at2"/>